<feature type="compositionally biased region" description="Polar residues" evidence="11">
    <location>
        <begin position="441"/>
        <end position="451"/>
    </location>
</feature>
<dbReference type="InterPro" id="IPR047269">
    <property type="entry name" value="ZMY11"/>
</dbReference>
<evidence type="ECO:0000259" key="14">
    <source>
        <dbReference type="PROSITE" id="PS50865"/>
    </source>
</evidence>
<feature type="region of interest" description="Disordered" evidence="11">
    <location>
        <begin position="359"/>
        <end position="428"/>
    </location>
</feature>
<feature type="region of interest" description="Disordered" evidence="11">
    <location>
        <begin position="441"/>
        <end position="462"/>
    </location>
</feature>
<dbReference type="AlphaFoldDB" id="A0A6P7SSE3"/>
<dbReference type="Gene3D" id="3.30.40.10">
    <property type="entry name" value="Zinc/RING finger domain, C3HC4 (zinc finger)"/>
    <property type="match status" value="1"/>
</dbReference>
<dbReference type="InterPro" id="IPR036427">
    <property type="entry name" value="Bromodomain-like_sf"/>
</dbReference>
<dbReference type="SUPFAM" id="SSF63748">
    <property type="entry name" value="Tudor/PWWP/MBT"/>
    <property type="match status" value="1"/>
</dbReference>
<reference evidence="17" key="1">
    <citation type="submission" date="2025-08" db="UniProtKB">
        <authorList>
            <consortium name="RefSeq"/>
        </authorList>
    </citation>
    <scope>IDENTIFICATION</scope>
</reference>
<dbReference type="GO" id="GO:0009966">
    <property type="term" value="P:regulation of signal transduction"/>
    <property type="evidence" value="ECO:0007669"/>
    <property type="project" value="TreeGrafter"/>
</dbReference>
<dbReference type="InterPro" id="IPR001487">
    <property type="entry name" value="Bromodomain"/>
</dbReference>
<dbReference type="InterPro" id="IPR057054">
    <property type="entry name" value="ZMYND11_CC"/>
</dbReference>
<dbReference type="InterPro" id="IPR000313">
    <property type="entry name" value="PWWP_dom"/>
</dbReference>
<dbReference type="InterPro" id="IPR057053">
    <property type="entry name" value="MYND_ZMYND11_ZMYD8"/>
</dbReference>
<dbReference type="Pfam" id="PF21524">
    <property type="entry name" value="SAMD1_WH"/>
    <property type="match status" value="1"/>
</dbReference>
<organism evidence="16 17">
    <name type="scientific">Octopus sinensis</name>
    <name type="common">East Asian common octopus</name>
    <dbReference type="NCBI Taxonomy" id="2607531"/>
    <lineage>
        <taxon>Eukaryota</taxon>
        <taxon>Metazoa</taxon>
        <taxon>Spiralia</taxon>
        <taxon>Lophotrochozoa</taxon>
        <taxon>Mollusca</taxon>
        <taxon>Cephalopoda</taxon>
        <taxon>Coleoidea</taxon>
        <taxon>Octopodiformes</taxon>
        <taxon>Octopoda</taxon>
        <taxon>Incirrata</taxon>
        <taxon>Octopodidae</taxon>
        <taxon>Octopus</taxon>
    </lineage>
</organism>
<feature type="compositionally biased region" description="Acidic residues" evidence="11">
    <location>
        <begin position="371"/>
        <end position="407"/>
    </location>
</feature>
<keyword evidence="5" id="KW-0862">Zinc</keyword>
<dbReference type="InterPro" id="IPR047268">
    <property type="entry name" value="PWWP_BS69"/>
</dbReference>
<evidence type="ECO:0000313" key="17">
    <source>
        <dbReference type="RefSeq" id="XP_029641210.1"/>
    </source>
</evidence>
<feature type="region of interest" description="Disordered" evidence="11">
    <location>
        <begin position="611"/>
        <end position="676"/>
    </location>
</feature>
<proteinExistence type="predicted"/>
<dbReference type="InterPro" id="IPR002893">
    <property type="entry name" value="Znf_MYND"/>
</dbReference>
<dbReference type="InterPro" id="IPR013083">
    <property type="entry name" value="Znf_RING/FYVE/PHD"/>
</dbReference>
<keyword evidence="8" id="KW-0539">Nucleus</keyword>
<dbReference type="Pfam" id="PF23461">
    <property type="entry name" value="ZMYND11_CC"/>
    <property type="match status" value="1"/>
</dbReference>
<keyword evidence="3" id="KW-0479">Metal-binding</keyword>
<dbReference type="SUPFAM" id="SSF57903">
    <property type="entry name" value="FYVE/PHD zinc finger"/>
    <property type="match status" value="1"/>
</dbReference>
<evidence type="ECO:0000259" key="12">
    <source>
        <dbReference type="PROSITE" id="PS50014"/>
    </source>
</evidence>
<feature type="domain" description="MYND-type" evidence="14">
    <location>
        <begin position="581"/>
        <end position="616"/>
    </location>
</feature>
<dbReference type="SMART" id="SM00297">
    <property type="entry name" value="BROMO"/>
    <property type="match status" value="1"/>
</dbReference>
<evidence type="ECO:0000256" key="7">
    <source>
        <dbReference type="ARBA" id="ARBA00023117"/>
    </source>
</evidence>
<dbReference type="InterPro" id="IPR011011">
    <property type="entry name" value="Znf_FYVE_PHD"/>
</dbReference>
<dbReference type="RefSeq" id="XP_029641210.1">
    <property type="nucleotide sequence ID" value="XM_029785350.2"/>
</dbReference>
<evidence type="ECO:0000256" key="1">
    <source>
        <dbReference type="ARBA" id="ARBA00004123"/>
    </source>
</evidence>
<evidence type="ECO:0000256" key="5">
    <source>
        <dbReference type="ARBA" id="ARBA00022833"/>
    </source>
</evidence>
<evidence type="ECO:0000313" key="16">
    <source>
        <dbReference type="Proteomes" id="UP000515154"/>
    </source>
</evidence>
<dbReference type="PROSITE" id="PS50812">
    <property type="entry name" value="PWWP"/>
    <property type="match status" value="1"/>
</dbReference>
<dbReference type="Gene3D" id="6.10.140.2220">
    <property type="match status" value="1"/>
</dbReference>
<dbReference type="PROSITE" id="PS50014">
    <property type="entry name" value="BROMODOMAIN_2"/>
    <property type="match status" value="1"/>
</dbReference>
<dbReference type="KEGG" id="osn:115216157"/>
<dbReference type="Pfam" id="PF24324">
    <property type="entry name" value="MYND_ZMYND11_ZMYD8"/>
    <property type="match status" value="1"/>
</dbReference>
<protein>
    <submittedName>
        <fullName evidence="17">Zinc finger MYND domain-containing protein 11-like isoform X1</fullName>
    </submittedName>
</protein>
<evidence type="ECO:0000259" key="13">
    <source>
        <dbReference type="PROSITE" id="PS50812"/>
    </source>
</evidence>
<evidence type="ECO:0000256" key="3">
    <source>
        <dbReference type="ARBA" id="ARBA00022723"/>
    </source>
</evidence>
<evidence type="ECO:0000256" key="9">
    <source>
        <dbReference type="PROSITE-ProRule" id="PRU00035"/>
    </source>
</evidence>
<dbReference type="Gene3D" id="1.20.920.10">
    <property type="entry name" value="Bromodomain-like"/>
    <property type="match status" value="1"/>
</dbReference>
<dbReference type="Pfam" id="PF00439">
    <property type="entry name" value="Bromodomain"/>
    <property type="match status" value="1"/>
</dbReference>
<gene>
    <name evidence="17" type="primary">LOC115216157</name>
</gene>
<comment type="subcellular location">
    <subcellularLocation>
        <location evidence="1">Nucleus</location>
    </subcellularLocation>
</comment>
<keyword evidence="6" id="KW-0156">Chromatin regulator</keyword>
<dbReference type="GO" id="GO:0006325">
    <property type="term" value="P:chromatin organization"/>
    <property type="evidence" value="ECO:0007669"/>
    <property type="project" value="UniProtKB-KW"/>
</dbReference>
<dbReference type="GO" id="GO:0003677">
    <property type="term" value="F:DNA binding"/>
    <property type="evidence" value="ECO:0007669"/>
    <property type="project" value="InterPro"/>
</dbReference>
<keyword evidence="2" id="KW-0597">Phosphoprotein</keyword>
<feature type="compositionally biased region" description="Polar residues" evidence="11">
    <location>
        <begin position="411"/>
        <end position="424"/>
    </location>
</feature>
<feature type="domain" description="Bromo" evidence="12">
    <location>
        <begin position="168"/>
        <end position="238"/>
    </location>
</feature>
<sequence>MVWRRQATVVQARQLLNAIAYIKQQKQIPNLERITRYMQREHKVPPSETHKQLQNAVKDNLIISYTAIGNKGSKTGMEQKGYKISDESELVDDGHDWYCFKCHGPGDVISCNKCWRVFHLSCFEEEEESYTNGHKHICYICKDIQKQAGHNRIRGNMLNTLLGYTVQRLKEKTRELHRIGHRDEELNFKRFVYKPMDLNTMEQIVQTQKYRCVEELVADAHNIVHNVYLVYGEEHGMTELARIMIRDCKYDIDEICQCWNCYYMSNSKPANWFCKPCKPPHELVYAKLKGFSYWPAKVIRVTEDSKHDVRFFGGYHQRALIPQEYIKPISVNIKTVTSKRTQGFIKACEELKLHRQLLEEQVDESSNNGDSEMENNMEEDDEEEEDEEEDDDDDDDDEDEEADDDTETREVTSTSVAPPKNTSKLKTKILTPENVNVVSSSVDKISTSPAPRSSKVAYKHTASQATPSTVNKFVQSDTSKKSCNCQDELSNLLDDFKRKTETEHKKEIEQAEKRVSDRLQKEFEIDKQQAVARAVTNMQREIDRVRRQTTEKIKEQYMEEMKKLSKKHKEYISYVKKKQWCFFCGEEAMYHCCWNTAYCSKTCQKDHWQKEHKNDCRRPRPKPNTTQQQEQQQMDSDSDSSDGNNGNRTHGHGSSNFSLSGSSGSRDGSCKSVLYY</sequence>
<dbReference type="PROSITE" id="PS01360">
    <property type="entry name" value="ZF_MYND_1"/>
    <property type="match status" value="1"/>
</dbReference>
<evidence type="ECO:0000256" key="6">
    <source>
        <dbReference type="ARBA" id="ARBA00022853"/>
    </source>
</evidence>
<evidence type="ECO:0000256" key="4">
    <source>
        <dbReference type="ARBA" id="ARBA00022771"/>
    </source>
</evidence>
<evidence type="ECO:0000256" key="8">
    <source>
        <dbReference type="ARBA" id="ARBA00023242"/>
    </source>
</evidence>
<keyword evidence="7 9" id="KW-0103">Bromodomain</keyword>
<dbReference type="SMART" id="SM00293">
    <property type="entry name" value="PWWP"/>
    <property type="match status" value="1"/>
</dbReference>
<keyword evidence="4 10" id="KW-0863">Zinc-finger</keyword>
<dbReference type="GO" id="GO:0008270">
    <property type="term" value="F:zinc ion binding"/>
    <property type="evidence" value="ECO:0007669"/>
    <property type="project" value="UniProtKB-KW"/>
</dbReference>
<keyword evidence="16" id="KW-1185">Reference proteome</keyword>
<dbReference type="CDD" id="cd20159">
    <property type="entry name" value="PWWP_BS69"/>
    <property type="match status" value="1"/>
</dbReference>
<evidence type="ECO:0000259" key="15">
    <source>
        <dbReference type="PROSITE" id="PS52014"/>
    </source>
</evidence>
<dbReference type="SUPFAM" id="SSF47370">
    <property type="entry name" value="Bromodomain"/>
    <property type="match status" value="1"/>
</dbReference>
<evidence type="ECO:0000256" key="2">
    <source>
        <dbReference type="ARBA" id="ARBA00022553"/>
    </source>
</evidence>
<dbReference type="InterPro" id="IPR048589">
    <property type="entry name" value="SAMD1-like_WH"/>
</dbReference>
<dbReference type="Pfam" id="PF00855">
    <property type="entry name" value="PWWP"/>
    <property type="match status" value="1"/>
</dbReference>
<dbReference type="GO" id="GO:0005634">
    <property type="term" value="C:nucleus"/>
    <property type="evidence" value="ECO:0007669"/>
    <property type="project" value="UniProtKB-SubCell"/>
</dbReference>
<feature type="compositionally biased region" description="Low complexity" evidence="11">
    <location>
        <begin position="652"/>
        <end position="676"/>
    </location>
</feature>
<feature type="domain" description="SAMD1-like winged helix (WH)" evidence="15">
    <location>
        <begin position="3"/>
        <end position="79"/>
    </location>
</feature>
<dbReference type="PROSITE" id="PS50865">
    <property type="entry name" value="ZF_MYND_2"/>
    <property type="match status" value="1"/>
</dbReference>
<accession>A0A6P7SSE3</accession>
<dbReference type="GO" id="GO:0003714">
    <property type="term" value="F:transcription corepressor activity"/>
    <property type="evidence" value="ECO:0007669"/>
    <property type="project" value="InterPro"/>
</dbReference>
<dbReference type="Gene3D" id="2.30.30.140">
    <property type="match status" value="1"/>
</dbReference>
<dbReference type="PROSITE" id="PS52014">
    <property type="entry name" value="SAMD1_WH"/>
    <property type="match status" value="1"/>
</dbReference>
<name>A0A6P7SSE3_9MOLL</name>
<dbReference type="GO" id="GO:0034243">
    <property type="term" value="P:regulation of transcription elongation by RNA polymerase II"/>
    <property type="evidence" value="ECO:0007669"/>
    <property type="project" value="InterPro"/>
</dbReference>
<dbReference type="PANTHER" id="PTHR46379:SF1">
    <property type="entry name" value="ZINC FINGER MYND DOMAIN-CONTAINING PROTEIN 11"/>
    <property type="match status" value="1"/>
</dbReference>
<evidence type="ECO:0000256" key="11">
    <source>
        <dbReference type="SAM" id="MobiDB-lite"/>
    </source>
</evidence>
<dbReference type="SUPFAM" id="SSF144232">
    <property type="entry name" value="HIT/MYND zinc finger-like"/>
    <property type="match status" value="1"/>
</dbReference>
<dbReference type="Proteomes" id="UP000515154">
    <property type="component" value="Linkage group LG10"/>
</dbReference>
<evidence type="ECO:0000256" key="10">
    <source>
        <dbReference type="PROSITE-ProRule" id="PRU00134"/>
    </source>
</evidence>
<feature type="domain" description="PWWP" evidence="13">
    <location>
        <begin position="280"/>
        <end position="332"/>
    </location>
</feature>
<dbReference type="PANTHER" id="PTHR46379">
    <property type="entry name" value="ZINC FINGER MYND DOMAIN-CONTAINING"/>
    <property type="match status" value="1"/>
</dbReference>